<comment type="similarity">
    <text evidence="1">Belongs to the CdaR family.</text>
</comment>
<keyword evidence="6" id="KW-1185">Reference proteome</keyword>
<dbReference type="Pfam" id="PF07905">
    <property type="entry name" value="PucR"/>
    <property type="match status" value="1"/>
</dbReference>
<dbReference type="InterPro" id="IPR051448">
    <property type="entry name" value="CdaR-like_regulators"/>
</dbReference>
<gene>
    <name evidence="5" type="ORF">F8O04_02810</name>
</gene>
<reference evidence="5 6" key="1">
    <citation type="submission" date="2019-09" db="EMBL/GenBank/DDBJ databases">
        <title>Phylogeny of genus Pseudoclavibacter and closely related genus.</title>
        <authorList>
            <person name="Li Y."/>
        </authorList>
    </citation>
    <scope>NUCLEOTIDE SEQUENCE [LARGE SCALE GENOMIC DNA]</scope>
    <source>
        <strain evidence="5 6">EGI 60007</strain>
    </source>
</reference>
<accession>A0A6H9WMI1</accession>
<proteinExistence type="inferred from homology"/>
<dbReference type="InterPro" id="IPR025736">
    <property type="entry name" value="PucR_C-HTH_dom"/>
</dbReference>
<dbReference type="Gene3D" id="1.10.10.2840">
    <property type="entry name" value="PucR C-terminal helix-turn-helix domain"/>
    <property type="match status" value="1"/>
</dbReference>
<dbReference type="RefSeq" id="WP_158027820.1">
    <property type="nucleotide sequence ID" value="NZ_BMHG01000001.1"/>
</dbReference>
<name>A0A6H9WMI1_9MICO</name>
<dbReference type="OrthoDB" id="8450798at2"/>
<evidence type="ECO:0000313" key="5">
    <source>
        <dbReference type="EMBL" id="KAB1649228.1"/>
    </source>
</evidence>
<evidence type="ECO:0000259" key="4">
    <source>
        <dbReference type="Pfam" id="PF17853"/>
    </source>
</evidence>
<comment type="caution">
    <text evidence="5">The sequence shown here is derived from an EMBL/GenBank/DDBJ whole genome shotgun (WGS) entry which is preliminary data.</text>
</comment>
<evidence type="ECO:0000313" key="6">
    <source>
        <dbReference type="Proteomes" id="UP000431744"/>
    </source>
</evidence>
<evidence type="ECO:0000259" key="2">
    <source>
        <dbReference type="Pfam" id="PF07905"/>
    </source>
</evidence>
<dbReference type="PANTHER" id="PTHR33744">
    <property type="entry name" value="CARBOHYDRATE DIACID REGULATOR"/>
    <property type="match status" value="1"/>
</dbReference>
<sequence length="481" mass="51130">MHATITSLLDQPQLGLRLVSGSGGALRRPIEWATATEVLDPTPFLTGEQLVLTTGLRARSVRGQRAFVAAIVEAGSVGLAFGVGFTHDHVPAALVSAAQAADLPVLEVPYATSFEAVTRFVSDARASERFAHLETRQRQQQQLFASMIGGDGQHGLQGLTAELAKLTGAHVAVSRYGEVLAGSLDVDDDAVEGWDVLPVAATPTTQATLHVSQPRRNDDLLMVARSLVGLSLSQEARRIRQSRTIAGQVVDDLIHGRLEAEEAAIRLGSIGHPEGGRTRVLVVEGAGARAGEVLDLPLPPRLDRVAGAIVDDRLVVLLPARESPRDSAEAILAVARAAGVAVRVGIGDAYPGPRNLRWSYFEALDSIATLAEGADIGERSRLSMSALILASRDAPVHELADEILGPLDRSDRESGTSLVATLDAFLRRSGAVAEVADELGTHRNTVRYRIEQIAALTGFDPRVTADAVQLWLSLAARRIGR</sequence>
<dbReference type="InterPro" id="IPR041522">
    <property type="entry name" value="CdaR_GGDEF"/>
</dbReference>
<dbReference type="AlphaFoldDB" id="A0A6H9WMI1"/>
<feature type="domain" description="PucR C-terminal helix-turn-helix" evidence="3">
    <location>
        <begin position="418"/>
        <end position="476"/>
    </location>
</feature>
<dbReference type="Proteomes" id="UP000431744">
    <property type="component" value="Unassembled WGS sequence"/>
</dbReference>
<dbReference type="EMBL" id="WBJY01000001">
    <property type="protein sequence ID" value="KAB1649228.1"/>
    <property type="molecule type" value="Genomic_DNA"/>
</dbReference>
<dbReference type="Pfam" id="PF17853">
    <property type="entry name" value="GGDEF_2"/>
    <property type="match status" value="1"/>
</dbReference>
<organism evidence="5 6">
    <name type="scientific">Pseudoclavibacter endophyticus</name>
    <dbReference type="NCBI Taxonomy" id="1778590"/>
    <lineage>
        <taxon>Bacteria</taxon>
        <taxon>Bacillati</taxon>
        <taxon>Actinomycetota</taxon>
        <taxon>Actinomycetes</taxon>
        <taxon>Micrococcales</taxon>
        <taxon>Microbacteriaceae</taxon>
        <taxon>Pseudoclavibacter</taxon>
    </lineage>
</organism>
<evidence type="ECO:0000256" key="1">
    <source>
        <dbReference type="ARBA" id="ARBA00006754"/>
    </source>
</evidence>
<dbReference type="PANTHER" id="PTHR33744:SF7">
    <property type="entry name" value="PUCR FAMILY TRANSCRIPTIONAL REGULATOR"/>
    <property type="match status" value="1"/>
</dbReference>
<protein>
    <submittedName>
        <fullName evidence="5">PucR family transcriptional regulator</fullName>
    </submittedName>
</protein>
<feature type="domain" description="CdaR GGDEF-like" evidence="4">
    <location>
        <begin position="256"/>
        <end position="367"/>
    </location>
</feature>
<dbReference type="Pfam" id="PF13556">
    <property type="entry name" value="HTH_30"/>
    <property type="match status" value="1"/>
</dbReference>
<dbReference type="InterPro" id="IPR012914">
    <property type="entry name" value="PucR_dom"/>
</dbReference>
<dbReference type="InterPro" id="IPR042070">
    <property type="entry name" value="PucR_C-HTH_sf"/>
</dbReference>
<feature type="domain" description="Purine catabolism PurC-like" evidence="2">
    <location>
        <begin position="8"/>
        <end position="123"/>
    </location>
</feature>
<evidence type="ECO:0000259" key="3">
    <source>
        <dbReference type="Pfam" id="PF13556"/>
    </source>
</evidence>